<feature type="domain" description="EAL" evidence="1">
    <location>
        <begin position="1"/>
        <end position="220"/>
    </location>
</feature>
<dbReference type="RefSeq" id="WP_252838109.1">
    <property type="nucleotide sequence ID" value="NZ_JAJJVQ010000002.1"/>
</dbReference>
<proteinExistence type="predicted"/>
<dbReference type="SMART" id="SM00052">
    <property type="entry name" value="EAL"/>
    <property type="match status" value="1"/>
</dbReference>
<name>A0ABT1B6A5_9ENTR</name>
<evidence type="ECO:0000313" key="2">
    <source>
        <dbReference type="EMBL" id="MCO5781392.1"/>
    </source>
</evidence>
<dbReference type="PROSITE" id="PS50883">
    <property type="entry name" value="EAL"/>
    <property type="match status" value="1"/>
</dbReference>
<dbReference type="InterPro" id="IPR035919">
    <property type="entry name" value="EAL_sf"/>
</dbReference>
<evidence type="ECO:0000259" key="1">
    <source>
        <dbReference type="PROSITE" id="PS50883"/>
    </source>
</evidence>
<sequence>MLRLQPIYSVTKRIIHGYEVLSGPLPAQDCETFFSSLSSASHQTLLVQQLNIIKQRNDYSRYYLNLPVALLSDMFAIEQLLPELHNNIIIELQDPENISRLSPSAARVLNHNLNLIRANDIPIWLDDIAPALFDDVSSLLFKFDGIKIDKHAFWTLSETPEHLRQFIYDCHTLTQNVTVEGIENIQQQRVATRCGANFLQGFLWPEIHIQHPYLFTYCYP</sequence>
<organism evidence="2 3">
    <name type="scientific">Citrobacter meridianamericanus</name>
    <dbReference type="NCBI Taxonomy" id="2894201"/>
    <lineage>
        <taxon>Bacteria</taxon>
        <taxon>Pseudomonadati</taxon>
        <taxon>Pseudomonadota</taxon>
        <taxon>Gammaproteobacteria</taxon>
        <taxon>Enterobacterales</taxon>
        <taxon>Enterobacteriaceae</taxon>
        <taxon>Citrobacter</taxon>
    </lineage>
</organism>
<dbReference type="EMBL" id="JAJJVQ010000002">
    <property type="protein sequence ID" value="MCO5781392.1"/>
    <property type="molecule type" value="Genomic_DNA"/>
</dbReference>
<accession>A0ABT1B6A5</accession>
<comment type="caution">
    <text evidence="2">The sequence shown here is derived from an EMBL/GenBank/DDBJ whole genome shotgun (WGS) entry which is preliminary data.</text>
</comment>
<keyword evidence="3" id="KW-1185">Reference proteome</keyword>
<dbReference type="Proteomes" id="UP001139290">
    <property type="component" value="Unassembled WGS sequence"/>
</dbReference>
<dbReference type="Gene3D" id="3.20.20.450">
    <property type="entry name" value="EAL domain"/>
    <property type="match status" value="1"/>
</dbReference>
<reference evidence="2" key="1">
    <citation type="submission" date="2021-11" db="EMBL/GenBank/DDBJ databases">
        <title>Citrobacter meridianamericanus sp. nov. isolated from soil.</title>
        <authorList>
            <person name="Furlan J.P.R."/>
            <person name="Stehling E.G."/>
        </authorList>
    </citation>
    <scope>NUCLEOTIDE SEQUENCE</scope>
    <source>
        <strain evidence="2">BR102</strain>
    </source>
</reference>
<dbReference type="Pfam" id="PF00563">
    <property type="entry name" value="EAL"/>
    <property type="match status" value="1"/>
</dbReference>
<dbReference type="InterPro" id="IPR001633">
    <property type="entry name" value="EAL_dom"/>
</dbReference>
<dbReference type="SUPFAM" id="SSF141868">
    <property type="entry name" value="EAL domain-like"/>
    <property type="match status" value="1"/>
</dbReference>
<protein>
    <submittedName>
        <fullName evidence="2">EAL domain-containing protein</fullName>
    </submittedName>
</protein>
<evidence type="ECO:0000313" key="3">
    <source>
        <dbReference type="Proteomes" id="UP001139290"/>
    </source>
</evidence>
<gene>
    <name evidence="2" type="ORF">LOD26_08625</name>
</gene>